<dbReference type="Pfam" id="PF01019">
    <property type="entry name" value="G_glu_transpept"/>
    <property type="match status" value="1"/>
</dbReference>
<dbReference type="SUPFAM" id="SSF56235">
    <property type="entry name" value="N-terminal nucleophile aminohydrolases (Ntn hydrolases)"/>
    <property type="match status" value="1"/>
</dbReference>
<comment type="caution">
    <text evidence="1">The sequence shown here is derived from an EMBL/GenBank/DDBJ whole genome shotgun (WGS) entry which is preliminary data.</text>
</comment>
<dbReference type="EMBL" id="BLAY01000014">
    <property type="protein sequence ID" value="GET36522.1"/>
    <property type="molecule type" value="Genomic_DNA"/>
</dbReference>
<protein>
    <submittedName>
        <fullName evidence="1">Gamma-glutamyltransferase</fullName>
    </submittedName>
</protein>
<dbReference type="PANTHER" id="PTHR43881:SF1">
    <property type="entry name" value="GAMMA-GLUTAMYLTRANSPEPTIDASE (AFU_ORTHOLOGUE AFUA_4G13580)"/>
    <property type="match status" value="1"/>
</dbReference>
<proteinExistence type="predicted"/>
<dbReference type="PRINTS" id="PR01210">
    <property type="entry name" value="GGTRANSPTASE"/>
</dbReference>
<dbReference type="Proteomes" id="UP001050975">
    <property type="component" value="Unassembled WGS sequence"/>
</dbReference>
<dbReference type="AlphaFoldDB" id="A0AAV3XAY6"/>
<dbReference type="Gene3D" id="1.10.246.130">
    <property type="match status" value="1"/>
</dbReference>
<dbReference type="InterPro" id="IPR043138">
    <property type="entry name" value="GGT_lsub"/>
</dbReference>
<accession>A0AAV3XAY6</accession>
<dbReference type="RefSeq" id="WP_226576242.1">
    <property type="nucleotide sequence ID" value="NZ_BLAY01000014.1"/>
</dbReference>
<keyword evidence="2" id="KW-1185">Reference proteome</keyword>
<evidence type="ECO:0000313" key="1">
    <source>
        <dbReference type="EMBL" id="GET36522.1"/>
    </source>
</evidence>
<evidence type="ECO:0000313" key="2">
    <source>
        <dbReference type="Proteomes" id="UP001050975"/>
    </source>
</evidence>
<dbReference type="PANTHER" id="PTHR43881">
    <property type="entry name" value="GAMMA-GLUTAMYLTRANSPEPTIDASE (AFU_ORTHOLOGUE AFUA_4G13580)"/>
    <property type="match status" value="1"/>
</dbReference>
<organism evidence="1 2">
    <name type="scientific">Microseira wollei NIES-4236</name>
    <dbReference type="NCBI Taxonomy" id="2530354"/>
    <lineage>
        <taxon>Bacteria</taxon>
        <taxon>Bacillati</taxon>
        <taxon>Cyanobacteriota</taxon>
        <taxon>Cyanophyceae</taxon>
        <taxon>Oscillatoriophycideae</taxon>
        <taxon>Aerosakkonematales</taxon>
        <taxon>Aerosakkonemataceae</taxon>
        <taxon>Microseira</taxon>
    </lineage>
</organism>
<sequence length="532" mass="57559">MQLGNLTDYPYPSFRRVILGKRGAVATSQPLATLAGMEMLLAGGNAVDAAIAIAIALTVVEPTSNGIGADAFALVWDGKLHGLNASGKSPQSLTLELFAGLETVPETGWLPVTVPGAVSAWRTLWQRWGKLPFEQLFAPAIRYAESGFPVSPVTAQAWKRAERVFLPLTGKEFEPFKAVFFPQNRAPEAGEVWGSKLHGETLRAIASSGGESFYKGELAQKIANFAAETGGFLTVSDLETHQADWVEPIATDYRGLTVWELPPNTQGIATLIALNILEGFDIAKYPRESVASYHLQIEAMKLAFADIHRYVADTRFMDVSVASLLDKIYAKSRRSLIGERAIPLADPGIPKGGTVYLAAADGELMVSFIQSNYEGFGSGILVPETGIALHDRGACFTLESGHPNQVGAAKRPFHTIIPGFLTQNDRPLGPFGVMGGHMQPQGHLQVVVNKRDYGMNPQAALDAPRWQFIAGNRVILEPAVSEEIAQKLKDRGHEISISTNPWLFGKGQIIFKQGEVFIAASEPRADGMALAW</sequence>
<dbReference type="InterPro" id="IPR052896">
    <property type="entry name" value="GGT-like_enzyme"/>
</dbReference>
<dbReference type="InterPro" id="IPR043137">
    <property type="entry name" value="GGT_ssub_C"/>
</dbReference>
<name>A0AAV3XAY6_9CYAN</name>
<reference evidence="1" key="1">
    <citation type="submission" date="2019-10" db="EMBL/GenBank/DDBJ databases">
        <title>Draft genome sequece of Microseira wollei NIES-4236.</title>
        <authorList>
            <person name="Yamaguchi H."/>
            <person name="Suzuki S."/>
            <person name="Kawachi M."/>
        </authorList>
    </citation>
    <scope>NUCLEOTIDE SEQUENCE</scope>
    <source>
        <strain evidence="1">NIES-4236</strain>
    </source>
</reference>
<dbReference type="Gene3D" id="3.60.20.40">
    <property type="match status" value="1"/>
</dbReference>
<dbReference type="InterPro" id="IPR029055">
    <property type="entry name" value="Ntn_hydrolases_N"/>
</dbReference>
<gene>
    <name evidence="1" type="ORF">MiSe_12730</name>
</gene>